<sequence length="77" mass="7922">MSAVPGLKMASALAGQLGPDAAKAGRGGLREAEVSGVLKKIPVDVGGGRVTLSLYDVMPSGCVSDLVRLLEDWVRDN</sequence>
<dbReference type="InterPro" id="IPR021518">
    <property type="entry name" value="DUF3181"/>
</dbReference>
<accession>A0A2V0PQE4</accession>
<evidence type="ECO:0000313" key="1">
    <source>
        <dbReference type="EMBL" id="GBG00291.1"/>
    </source>
</evidence>
<dbReference type="Proteomes" id="UP000247498">
    <property type="component" value="Unassembled WGS sequence"/>
</dbReference>
<protein>
    <submittedName>
        <fullName evidence="1">Uncharacterized protein</fullName>
    </submittedName>
</protein>
<dbReference type="EMBL" id="BDRX01000207">
    <property type="protein sequence ID" value="GBG00291.1"/>
    <property type="molecule type" value="Genomic_DNA"/>
</dbReference>
<comment type="caution">
    <text evidence="1">The sequence shown here is derived from an EMBL/GenBank/DDBJ whole genome shotgun (WGS) entry which is preliminary data.</text>
</comment>
<organism evidence="1 2">
    <name type="scientific">Raphidocelis subcapitata</name>
    <dbReference type="NCBI Taxonomy" id="307507"/>
    <lineage>
        <taxon>Eukaryota</taxon>
        <taxon>Viridiplantae</taxon>
        <taxon>Chlorophyta</taxon>
        <taxon>core chlorophytes</taxon>
        <taxon>Chlorophyceae</taxon>
        <taxon>CS clade</taxon>
        <taxon>Sphaeropleales</taxon>
        <taxon>Selenastraceae</taxon>
        <taxon>Raphidocelis</taxon>
    </lineage>
</organism>
<dbReference type="InParanoid" id="A0A2V0PQE4"/>
<name>A0A2V0PQE4_9CHLO</name>
<proteinExistence type="predicted"/>
<dbReference type="Pfam" id="PF11378">
    <property type="entry name" value="DUF3181"/>
    <property type="match status" value="1"/>
</dbReference>
<evidence type="ECO:0000313" key="2">
    <source>
        <dbReference type="Proteomes" id="UP000247498"/>
    </source>
</evidence>
<dbReference type="AlphaFoldDB" id="A0A2V0PQE4"/>
<reference evidence="1 2" key="1">
    <citation type="journal article" date="2018" name="Sci. Rep.">
        <title>Raphidocelis subcapitata (=Pseudokirchneriella subcapitata) provides an insight into genome evolution and environmental adaptations in the Sphaeropleales.</title>
        <authorList>
            <person name="Suzuki S."/>
            <person name="Yamaguchi H."/>
            <person name="Nakajima N."/>
            <person name="Kawachi M."/>
        </authorList>
    </citation>
    <scope>NUCLEOTIDE SEQUENCE [LARGE SCALE GENOMIC DNA]</scope>
    <source>
        <strain evidence="1 2">NIES-35</strain>
    </source>
</reference>
<keyword evidence="2" id="KW-1185">Reference proteome</keyword>
<gene>
    <name evidence="1" type="ORF">Rsub_12970</name>
</gene>
<dbReference type="OrthoDB" id="498085at2759"/>